<dbReference type="GO" id="GO:0016787">
    <property type="term" value="F:hydrolase activity"/>
    <property type="evidence" value="ECO:0007669"/>
    <property type="project" value="InterPro"/>
</dbReference>
<dbReference type="SUPFAM" id="SSF53474">
    <property type="entry name" value="alpha/beta-Hydrolases"/>
    <property type="match status" value="1"/>
</dbReference>
<dbReference type="PANTHER" id="PTHR22946:SF0">
    <property type="entry name" value="DIENELACTONE HYDROLASE DOMAIN-CONTAINING PROTEIN"/>
    <property type="match status" value="1"/>
</dbReference>
<dbReference type="PANTHER" id="PTHR22946">
    <property type="entry name" value="DIENELACTONE HYDROLASE DOMAIN-CONTAINING PROTEIN-RELATED"/>
    <property type="match status" value="1"/>
</dbReference>
<accession>A0A381NLW1</accession>
<gene>
    <name evidence="2" type="ORF">METZ01_LOCUS8456</name>
</gene>
<name>A0A381NLW1_9ZZZZ</name>
<evidence type="ECO:0000313" key="2">
    <source>
        <dbReference type="EMBL" id="SUZ55602.1"/>
    </source>
</evidence>
<evidence type="ECO:0000259" key="1">
    <source>
        <dbReference type="Pfam" id="PF01738"/>
    </source>
</evidence>
<organism evidence="2">
    <name type="scientific">marine metagenome</name>
    <dbReference type="NCBI Taxonomy" id="408172"/>
    <lineage>
        <taxon>unclassified sequences</taxon>
        <taxon>metagenomes</taxon>
        <taxon>ecological metagenomes</taxon>
    </lineage>
</organism>
<dbReference type="InterPro" id="IPR050261">
    <property type="entry name" value="FrsA_esterase"/>
</dbReference>
<reference evidence="2" key="1">
    <citation type="submission" date="2018-05" db="EMBL/GenBank/DDBJ databases">
        <authorList>
            <person name="Lanie J.A."/>
            <person name="Ng W.-L."/>
            <person name="Kazmierczak K.M."/>
            <person name="Andrzejewski T.M."/>
            <person name="Davidsen T.M."/>
            <person name="Wayne K.J."/>
            <person name="Tettelin H."/>
            <person name="Glass J.I."/>
            <person name="Rusch D."/>
            <person name="Podicherti R."/>
            <person name="Tsui H.-C.T."/>
            <person name="Winkler M.E."/>
        </authorList>
    </citation>
    <scope>NUCLEOTIDE SEQUENCE</scope>
</reference>
<dbReference type="Pfam" id="PF01738">
    <property type="entry name" value="DLH"/>
    <property type="match status" value="1"/>
</dbReference>
<proteinExistence type="predicted"/>
<feature type="domain" description="Dienelactone hydrolase" evidence="1">
    <location>
        <begin position="16"/>
        <end position="232"/>
    </location>
</feature>
<dbReference type="InterPro" id="IPR029058">
    <property type="entry name" value="AB_hydrolase_fold"/>
</dbReference>
<sequence>MKTETVNYQAKNIDLKGYVAFPDADNAPLVLIAHTWAGKDEFVHQRAEDLAALGYVGFAVDMYGNGKVGADTAENESLMTPLVSDRDMLKDRIVSALNYGKSLPGVDSSRAAAIGYCFGGLVVLDLARSGEDLSGVVSFHGLLMPSDISEKGIKAKILVLHGERDPMVPLDMVDTFQKEMTEADADWQLHSYGGTYHAFTNPDANDPNLGTQFNKSANDRSWQSMKNFFAEIL</sequence>
<dbReference type="EMBL" id="UINC01000451">
    <property type="protein sequence ID" value="SUZ55602.1"/>
    <property type="molecule type" value="Genomic_DNA"/>
</dbReference>
<dbReference type="Gene3D" id="3.40.50.1820">
    <property type="entry name" value="alpha/beta hydrolase"/>
    <property type="match status" value="1"/>
</dbReference>
<protein>
    <recommendedName>
        <fullName evidence="1">Dienelactone hydrolase domain-containing protein</fullName>
    </recommendedName>
</protein>
<dbReference type="AlphaFoldDB" id="A0A381NLW1"/>
<dbReference type="InterPro" id="IPR002925">
    <property type="entry name" value="Dienelactn_hydro"/>
</dbReference>